<keyword evidence="5" id="KW-0378">Hydrolase</keyword>
<dbReference type="GO" id="GO:0009307">
    <property type="term" value="P:DNA restriction-modification system"/>
    <property type="evidence" value="ECO:0007669"/>
    <property type="project" value="UniProtKB-KW"/>
</dbReference>
<dbReference type="Pfam" id="PF01420">
    <property type="entry name" value="Methylase_S"/>
    <property type="match status" value="1"/>
</dbReference>
<protein>
    <submittedName>
        <fullName evidence="5">Type I restriction enzyme, S subunit</fullName>
        <ecNumber evidence="5">3.1.21.3</ecNumber>
    </submittedName>
</protein>
<dbReference type="GO" id="GO:0009035">
    <property type="term" value="F:type I site-specific deoxyribonuclease activity"/>
    <property type="evidence" value="ECO:0007669"/>
    <property type="project" value="UniProtKB-EC"/>
</dbReference>
<evidence type="ECO:0000313" key="5">
    <source>
        <dbReference type="EMBL" id="APZ55377.1"/>
    </source>
</evidence>
<dbReference type="REBASE" id="188451">
    <property type="entry name" value="S.Pab2014ORF5096P"/>
</dbReference>
<keyword evidence="2" id="KW-0680">Restriction system</keyword>
<name>A0A1P8V176_9RHOB</name>
<organism evidence="5 6">
    <name type="scientific">Salipiger abyssi</name>
    <dbReference type="NCBI Taxonomy" id="1250539"/>
    <lineage>
        <taxon>Bacteria</taxon>
        <taxon>Pseudomonadati</taxon>
        <taxon>Pseudomonadota</taxon>
        <taxon>Alphaproteobacteria</taxon>
        <taxon>Rhodobacterales</taxon>
        <taxon>Roseobacteraceae</taxon>
        <taxon>Salipiger</taxon>
    </lineage>
</organism>
<evidence type="ECO:0000256" key="1">
    <source>
        <dbReference type="ARBA" id="ARBA00010923"/>
    </source>
</evidence>
<geneLocation type="plasmid" evidence="6">
    <name>ppaby8</name>
</geneLocation>
<dbReference type="Gene3D" id="3.90.220.20">
    <property type="entry name" value="DNA methylase specificity domains"/>
    <property type="match status" value="2"/>
</dbReference>
<dbReference type="EC" id="3.1.21.3" evidence="5"/>
<dbReference type="InterPro" id="IPR000055">
    <property type="entry name" value="Restrct_endonuc_typeI_TRD"/>
</dbReference>
<evidence type="ECO:0000256" key="3">
    <source>
        <dbReference type="ARBA" id="ARBA00023125"/>
    </source>
</evidence>
<dbReference type="KEGG" id="paby:Ga0080574_TMP5095"/>
<dbReference type="RefSeq" id="WP_083717010.1">
    <property type="nucleotide sequence ID" value="NZ_CP015096.1"/>
</dbReference>
<evidence type="ECO:0000259" key="4">
    <source>
        <dbReference type="Pfam" id="PF01420"/>
    </source>
</evidence>
<evidence type="ECO:0000256" key="2">
    <source>
        <dbReference type="ARBA" id="ARBA00022747"/>
    </source>
</evidence>
<keyword evidence="5" id="KW-0614">Plasmid</keyword>
<keyword evidence="3" id="KW-0238">DNA-binding</keyword>
<dbReference type="InterPro" id="IPR052021">
    <property type="entry name" value="Type-I_RS_S_subunit"/>
</dbReference>
<dbReference type="AlphaFoldDB" id="A0A1P8V176"/>
<dbReference type="Gene3D" id="1.10.287.1120">
    <property type="entry name" value="Bipartite methylase S protein"/>
    <property type="match status" value="1"/>
</dbReference>
<dbReference type="PANTHER" id="PTHR30408:SF12">
    <property type="entry name" value="TYPE I RESTRICTION ENZYME MJAVIII SPECIFICITY SUBUNIT"/>
    <property type="match status" value="1"/>
</dbReference>
<evidence type="ECO:0000313" key="6">
    <source>
        <dbReference type="Proteomes" id="UP000187059"/>
    </source>
</evidence>
<dbReference type="PANTHER" id="PTHR30408">
    <property type="entry name" value="TYPE-1 RESTRICTION ENZYME ECOKI SPECIFICITY PROTEIN"/>
    <property type="match status" value="1"/>
</dbReference>
<accession>A0A1P8V176</accession>
<sequence>MIPEAGLKTPLHRDDWTTTRLKYLLERKRRDLRPDDGVVTAFRDGVVTLRSNRREDGFTFADKEIGYQGVEPGDLVIHAMDGFAGAIGVSDSRGKCSPVYTITVPRPNAQAHTRFWAYYLRNLAVTGFIESLAKGIRERSTDFRWNDAGNLLVNFPDRDTQKAIADFLDRETARIDQLIEKKQRLVGLVKESEFAHIAQKFSQLDARTWRVRHLGKLRNGAGFPVDLQGDPSQAIAFFKVKHLKVHGLDAAITETTDTVSEETARSLRATVFPKGTIVFAKIGAALLLGRFSMLGRPACIDNNMSAFVPNASLIEPNFALLGLSQADMTTMVQPGAVPSLSTEAFYSFGIPLPPKEAQSKFVDEFRRWRATTVQIVGKTQQSIARLQEFRSALITAAVTGQIDVTTWGKQGQTDRRLDEIEEAMQA</sequence>
<dbReference type="SUPFAM" id="SSF116734">
    <property type="entry name" value="DNA methylase specificity domain"/>
    <property type="match status" value="2"/>
</dbReference>
<feature type="domain" description="Type I restriction modification DNA specificity" evidence="4">
    <location>
        <begin position="259"/>
        <end position="383"/>
    </location>
</feature>
<dbReference type="EMBL" id="CP015096">
    <property type="protein sequence ID" value="APZ55377.1"/>
    <property type="molecule type" value="Genomic_DNA"/>
</dbReference>
<dbReference type="GO" id="GO:0003677">
    <property type="term" value="F:DNA binding"/>
    <property type="evidence" value="ECO:0007669"/>
    <property type="project" value="UniProtKB-KW"/>
</dbReference>
<keyword evidence="6" id="KW-1185">Reference proteome</keyword>
<gene>
    <name evidence="5" type="ORF">Ga0080574_TMP5095</name>
</gene>
<dbReference type="InterPro" id="IPR044946">
    <property type="entry name" value="Restrct_endonuc_typeI_TRD_sf"/>
</dbReference>
<proteinExistence type="inferred from homology"/>
<comment type="similarity">
    <text evidence="1">Belongs to the type-I restriction system S methylase family.</text>
</comment>
<dbReference type="Proteomes" id="UP000187059">
    <property type="component" value="Plasmid pPABY8"/>
</dbReference>
<reference evidence="5 6" key="1">
    <citation type="submission" date="2016-04" db="EMBL/GenBank/DDBJ databases">
        <title>Deep-sea bacteria in the southern Pacific.</title>
        <authorList>
            <person name="Tang K."/>
        </authorList>
    </citation>
    <scope>NUCLEOTIDE SEQUENCE [LARGE SCALE GENOMIC DNA]</scope>
    <source>
        <strain evidence="5 6">JLT2014</strain>
        <plasmid evidence="6">ppaby8</plasmid>
    </source>
</reference>